<feature type="repeat" description="WD" evidence="7">
    <location>
        <begin position="211"/>
        <end position="246"/>
    </location>
</feature>
<evidence type="ECO:0000313" key="10">
    <source>
        <dbReference type="Proteomes" id="UP000019149"/>
    </source>
</evidence>
<dbReference type="AlphaFoldDB" id="W6ULP0"/>
<keyword evidence="5" id="KW-0498">Mitosis</keyword>
<dbReference type="KEGG" id="egl:EGR_06054"/>
<dbReference type="Proteomes" id="UP000019149">
    <property type="component" value="Unassembled WGS sequence"/>
</dbReference>
<evidence type="ECO:0000256" key="5">
    <source>
        <dbReference type="ARBA" id="ARBA00022776"/>
    </source>
</evidence>
<keyword evidence="10" id="KW-1185">Reference proteome</keyword>
<dbReference type="OrthoDB" id="10263272at2759"/>
<evidence type="ECO:0000256" key="6">
    <source>
        <dbReference type="ARBA" id="ARBA00023306"/>
    </source>
</evidence>
<dbReference type="GO" id="GO:0051301">
    <property type="term" value="P:cell division"/>
    <property type="evidence" value="ECO:0007669"/>
    <property type="project" value="UniProtKB-KW"/>
</dbReference>
<dbReference type="EMBL" id="APAU02000050">
    <property type="protein sequence ID" value="EUB59062.1"/>
    <property type="molecule type" value="Genomic_DNA"/>
</dbReference>
<keyword evidence="6" id="KW-0131">Cell cycle</keyword>
<keyword evidence="3 9" id="KW-0132">Cell division</keyword>
<dbReference type="InterPro" id="IPR001680">
    <property type="entry name" value="WD40_rpt"/>
</dbReference>
<dbReference type="Pfam" id="PF24807">
    <property type="entry name" value="WD40_CDC20-Fz"/>
    <property type="match status" value="1"/>
</dbReference>
<evidence type="ECO:0000256" key="4">
    <source>
        <dbReference type="ARBA" id="ARBA00022737"/>
    </source>
</evidence>
<feature type="domain" description="CDC20/Fizzy WD40" evidence="8">
    <location>
        <begin position="158"/>
        <end position="442"/>
    </location>
</feature>
<dbReference type="GO" id="GO:0005680">
    <property type="term" value="C:anaphase-promoting complex"/>
    <property type="evidence" value="ECO:0007669"/>
    <property type="project" value="TreeGrafter"/>
</dbReference>
<dbReference type="RefSeq" id="XP_024350258.1">
    <property type="nucleotide sequence ID" value="XM_024495303.1"/>
</dbReference>
<comment type="caution">
    <text evidence="9">The sequence shown here is derived from an EMBL/GenBank/DDBJ whole genome shotgun (WGS) entry which is preliminary data.</text>
</comment>
<evidence type="ECO:0000256" key="3">
    <source>
        <dbReference type="ARBA" id="ARBA00022618"/>
    </source>
</evidence>
<dbReference type="InterPro" id="IPR033010">
    <property type="entry name" value="Cdc20/Fizzy"/>
</dbReference>
<keyword evidence="4" id="KW-0677">Repeat</keyword>
<dbReference type="OMA" id="NTETCVI"/>
<dbReference type="PANTHER" id="PTHR19918:SF8">
    <property type="entry name" value="FI02843P"/>
    <property type="match status" value="1"/>
</dbReference>
<dbReference type="GO" id="GO:1905786">
    <property type="term" value="P:positive regulation of anaphase-promoting complex-dependent catabolic process"/>
    <property type="evidence" value="ECO:0007669"/>
    <property type="project" value="TreeGrafter"/>
</dbReference>
<reference evidence="9 10" key="1">
    <citation type="journal article" date="2013" name="Nat. Genet.">
        <title>The genome of the hydatid tapeworm Echinococcus granulosus.</title>
        <authorList>
            <person name="Zheng H."/>
            <person name="Zhang W."/>
            <person name="Zhang L."/>
            <person name="Zhang Z."/>
            <person name="Li J."/>
            <person name="Lu G."/>
            <person name="Zhu Y."/>
            <person name="Wang Y."/>
            <person name="Huang Y."/>
            <person name="Liu J."/>
            <person name="Kang H."/>
            <person name="Chen J."/>
            <person name="Wang L."/>
            <person name="Chen A."/>
            <person name="Yu S."/>
            <person name="Gao Z."/>
            <person name="Jin L."/>
            <person name="Gu W."/>
            <person name="Wang Z."/>
            <person name="Zhao L."/>
            <person name="Shi B."/>
            <person name="Wen H."/>
            <person name="Lin R."/>
            <person name="Jones M.K."/>
            <person name="Brejova B."/>
            <person name="Vinar T."/>
            <person name="Zhao G."/>
            <person name="McManus D.P."/>
            <person name="Chen Z."/>
            <person name="Zhou Y."/>
            <person name="Wang S."/>
        </authorList>
    </citation>
    <scope>NUCLEOTIDE SEQUENCE [LARGE SCALE GENOMIC DNA]</scope>
</reference>
<protein>
    <submittedName>
        <fullName evidence="9">Cell division cycle protein</fullName>
    </submittedName>
</protein>
<feature type="repeat" description="WD" evidence="7">
    <location>
        <begin position="411"/>
        <end position="442"/>
    </location>
</feature>
<dbReference type="SMART" id="SM00320">
    <property type="entry name" value="WD40"/>
    <property type="match status" value="6"/>
</dbReference>
<sequence length="490" mass="55091">MRSSFARTLHEVKNRDGSLANALNNSKNMAINAAPLLLGTSLPDLSNLSIRKPTKKKHSFSYENSLLPSAFYRRSVTADCDGDRYIPNRRAMDMDRAQFYLTQAAAVSDPSSLPKPNDRILEFSHKRPSVPGQEVIAHEISKPKQSVRYIPTRPENVLDAPDLLNDYYLNLIDWSKQYNIAVALDRDVYLWDARSGGVRLLMSAGLSEEHITSVRFSPHDGNVLAVGTSMGRLQLWDVDQAALQRTMLMDESDPARIPALAWRDHVITSASRTGEIRHHDIREVCGLQWSPDDRYLASGGNDNLVCIYSANGAFTLAGGRPDHVFNEHAAAVKAVAWCPWKPALLATGGGTRDHHLRFWNVYSGACVRAVDVETQVSGIIWNEEFRELITGHGSGSLCIWKYPNIQKVKELTEHRDRVLSIVASPDKEMVASCSADETLRIWHCFKVDKTKKRLEEQRNTHINCKAVRLSWYHTRIGARVETTPYVHVSL</sequence>
<evidence type="ECO:0000259" key="8">
    <source>
        <dbReference type="Pfam" id="PF24807"/>
    </source>
</evidence>
<dbReference type="PROSITE" id="PS50294">
    <property type="entry name" value="WD_REPEATS_REGION"/>
    <property type="match status" value="1"/>
</dbReference>
<dbReference type="InterPro" id="IPR036322">
    <property type="entry name" value="WD40_repeat_dom_sf"/>
</dbReference>
<dbReference type="SUPFAM" id="SSF50978">
    <property type="entry name" value="WD40 repeat-like"/>
    <property type="match status" value="1"/>
</dbReference>
<accession>W6ULP0</accession>
<dbReference type="InterPro" id="IPR015943">
    <property type="entry name" value="WD40/YVTN_repeat-like_dom_sf"/>
</dbReference>
<evidence type="ECO:0000256" key="7">
    <source>
        <dbReference type="PROSITE-ProRule" id="PRU00221"/>
    </source>
</evidence>
<dbReference type="GO" id="GO:1990757">
    <property type="term" value="F:ubiquitin ligase activator activity"/>
    <property type="evidence" value="ECO:0007669"/>
    <property type="project" value="TreeGrafter"/>
</dbReference>
<dbReference type="Gene3D" id="2.130.10.10">
    <property type="entry name" value="YVTN repeat-like/Quinoprotein amine dehydrogenase"/>
    <property type="match status" value="1"/>
</dbReference>
<dbReference type="GO" id="GO:0031145">
    <property type="term" value="P:anaphase-promoting complex-dependent catabolic process"/>
    <property type="evidence" value="ECO:0007669"/>
    <property type="project" value="TreeGrafter"/>
</dbReference>
<dbReference type="InterPro" id="IPR056150">
    <property type="entry name" value="WD40_CDC20-Fz"/>
</dbReference>
<organism evidence="9 10">
    <name type="scientific">Echinococcus granulosus</name>
    <name type="common">Hydatid tapeworm</name>
    <dbReference type="NCBI Taxonomy" id="6210"/>
    <lineage>
        <taxon>Eukaryota</taxon>
        <taxon>Metazoa</taxon>
        <taxon>Spiralia</taxon>
        <taxon>Lophotrochozoa</taxon>
        <taxon>Platyhelminthes</taxon>
        <taxon>Cestoda</taxon>
        <taxon>Eucestoda</taxon>
        <taxon>Cyclophyllidea</taxon>
        <taxon>Taeniidae</taxon>
        <taxon>Echinococcus</taxon>
        <taxon>Echinococcus granulosus group</taxon>
    </lineage>
</organism>
<comment type="similarity">
    <text evidence="1">Belongs to the WD repeat CDC20/Fizzy family.</text>
</comment>
<dbReference type="STRING" id="6210.W6ULP0"/>
<evidence type="ECO:0000256" key="2">
    <source>
        <dbReference type="ARBA" id="ARBA00022574"/>
    </source>
</evidence>
<dbReference type="PANTHER" id="PTHR19918">
    <property type="entry name" value="CELL DIVISION CYCLE 20 CDC20 FIZZY -RELATED"/>
    <property type="match status" value="1"/>
</dbReference>
<proteinExistence type="inferred from homology"/>
<dbReference type="PROSITE" id="PS50082">
    <property type="entry name" value="WD_REPEATS_2"/>
    <property type="match status" value="2"/>
</dbReference>
<keyword evidence="2 7" id="KW-0853">WD repeat</keyword>
<gene>
    <name evidence="9" type="ORF">EGR_06054</name>
</gene>
<dbReference type="CTD" id="36341769"/>
<name>W6ULP0_ECHGR</name>
<evidence type="ECO:0000256" key="1">
    <source>
        <dbReference type="ARBA" id="ARBA00006445"/>
    </source>
</evidence>
<dbReference type="GeneID" id="36341769"/>
<evidence type="ECO:0000313" key="9">
    <source>
        <dbReference type="EMBL" id="EUB59062.1"/>
    </source>
</evidence>
<dbReference type="GO" id="GO:0010997">
    <property type="term" value="F:anaphase-promoting complex binding"/>
    <property type="evidence" value="ECO:0007669"/>
    <property type="project" value="InterPro"/>
</dbReference>